<dbReference type="Proteomes" id="UP001500282">
    <property type="component" value="Unassembled WGS sequence"/>
</dbReference>
<evidence type="ECO:0000256" key="2">
    <source>
        <dbReference type="PROSITE-ProRule" id="PRU01248"/>
    </source>
</evidence>
<comment type="caution">
    <text evidence="4">The sequence shown here is derived from an EMBL/GenBank/DDBJ whole genome shotgun (WGS) entry which is preliminary data.</text>
</comment>
<gene>
    <name evidence="4" type="ORF">GCM10009579_36830</name>
</gene>
<protein>
    <recommendedName>
        <fullName evidence="3">Core-binding (CB) domain-containing protein</fullName>
    </recommendedName>
</protein>
<dbReference type="InterPro" id="IPR044068">
    <property type="entry name" value="CB"/>
</dbReference>
<keyword evidence="1 2" id="KW-0238">DNA-binding</keyword>
<proteinExistence type="predicted"/>
<evidence type="ECO:0000313" key="5">
    <source>
        <dbReference type="Proteomes" id="UP001500282"/>
    </source>
</evidence>
<evidence type="ECO:0000259" key="3">
    <source>
        <dbReference type="PROSITE" id="PS51900"/>
    </source>
</evidence>
<evidence type="ECO:0000256" key="1">
    <source>
        <dbReference type="ARBA" id="ARBA00023125"/>
    </source>
</evidence>
<reference evidence="5" key="1">
    <citation type="journal article" date="2019" name="Int. J. Syst. Evol. Microbiol.">
        <title>The Global Catalogue of Microorganisms (GCM) 10K type strain sequencing project: providing services to taxonomists for standard genome sequencing and annotation.</title>
        <authorList>
            <consortium name="The Broad Institute Genomics Platform"/>
            <consortium name="The Broad Institute Genome Sequencing Center for Infectious Disease"/>
            <person name="Wu L."/>
            <person name="Ma J."/>
        </authorList>
    </citation>
    <scope>NUCLEOTIDE SEQUENCE [LARGE SCALE GENOMIC DNA]</scope>
    <source>
        <strain evidence="5">JCM 11448</strain>
    </source>
</reference>
<dbReference type="InterPro" id="IPR011010">
    <property type="entry name" value="DNA_brk_join_enz"/>
</dbReference>
<dbReference type="Gene3D" id="1.10.150.130">
    <property type="match status" value="1"/>
</dbReference>
<name>A0ABP4HSK7_9ACTN</name>
<dbReference type="InterPro" id="IPR010998">
    <property type="entry name" value="Integrase_recombinase_N"/>
</dbReference>
<organism evidence="4 5">
    <name type="scientific">Streptomyces javensis</name>
    <dbReference type="NCBI Taxonomy" id="114698"/>
    <lineage>
        <taxon>Bacteria</taxon>
        <taxon>Bacillati</taxon>
        <taxon>Actinomycetota</taxon>
        <taxon>Actinomycetes</taxon>
        <taxon>Kitasatosporales</taxon>
        <taxon>Streptomycetaceae</taxon>
        <taxon>Streptomyces</taxon>
        <taxon>Streptomyces violaceusniger group</taxon>
    </lineage>
</organism>
<keyword evidence="5" id="KW-1185">Reference proteome</keyword>
<accession>A0ABP4HSK7</accession>
<dbReference type="PROSITE" id="PS51900">
    <property type="entry name" value="CB"/>
    <property type="match status" value="1"/>
</dbReference>
<dbReference type="SUPFAM" id="SSF56349">
    <property type="entry name" value="DNA breaking-rejoining enzymes"/>
    <property type="match status" value="1"/>
</dbReference>
<evidence type="ECO:0000313" key="4">
    <source>
        <dbReference type="EMBL" id="GAA1274503.1"/>
    </source>
</evidence>
<feature type="domain" description="Core-binding (CB)" evidence="3">
    <location>
        <begin position="1"/>
        <end position="61"/>
    </location>
</feature>
<dbReference type="EMBL" id="BAAAIH010000018">
    <property type="protein sequence ID" value="GAA1274503.1"/>
    <property type="molecule type" value="Genomic_DNA"/>
</dbReference>
<sequence length="133" mass="14774">MARYRDYVTHDLISALGALKLDELGHRHIAAYAHTQLESGHGPVTVHRCLATLSSALGDAVRQHRLAHNPARPAVISRPAAPERRVWTPQEAVRFLDYCHDADPLIADLCELLIGTRHAQRRSARPALGRRPS</sequence>